<dbReference type="AlphaFoldDB" id="A0A8T3AQ97"/>
<dbReference type="EMBL" id="JAGYWB010000014">
    <property type="protein sequence ID" value="KAI0498563.1"/>
    <property type="molecule type" value="Genomic_DNA"/>
</dbReference>
<reference evidence="1" key="1">
    <citation type="journal article" date="2022" name="Front. Genet.">
        <title>Chromosome-Scale Assembly of the Dendrobium nobile Genome Provides Insights Into the Molecular Mechanism of the Biosynthesis of the Medicinal Active Ingredient of Dendrobium.</title>
        <authorList>
            <person name="Xu Q."/>
            <person name="Niu S.-C."/>
            <person name="Li K.-L."/>
            <person name="Zheng P.-J."/>
            <person name="Zhang X.-J."/>
            <person name="Jia Y."/>
            <person name="Liu Y."/>
            <person name="Niu Y.-X."/>
            <person name="Yu L.-H."/>
            <person name="Chen D.-F."/>
            <person name="Zhang G.-Q."/>
        </authorList>
    </citation>
    <scope>NUCLEOTIDE SEQUENCE</scope>
    <source>
        <tissue evidence="1">Leaf</tissue>
    </source>
</reference>
<comment type="caution">
    <text evidence="1">The sequence shown here is derived from an EMBL/GenBank/DDBJ whole genome shotgun (WGS) entry which is preliminary data.</text>
</comment>
<gene>
    <name evidence="1" type="ORF">KFK09_019451</name>
</gene>
<evidence type="ECO:0000313" key="1">
    <source>
        <dbReference type="EMBL" id="KAI0498563.1"/>
    </source>
</evidence>
<organism evidence="1 2">
    <name type="scientific">Dendrobium nobile</name>
    <name type="common">Orchid</name>
    <dbReference type="NCBI Taxonomy" id="94219"/>
    <lineage>
        <taxon>Eukaryota</taxon>
        <taxon>Viridiplantae</taxon>
        <taxon>Streptophyta</taxon>
        <taxon>Embryophyta</taxon>
        <taxon>Tracheophyta</taxon>
        <taxon>Spermatophyta</taxon>
        <taxon>Magnoliopsida</taxon>
        <taxon>Liliopsida</taxon>
        <taxon>Asparagales</taxon>
        <taxon>Orchidaceae</taxon>
        <taxon>Epidendroideae</taxon>
        <taxon>Malaxideae</taxon>
        <taxon>Dendrobiinae</taxon>
        <taxon>Dendrobium</taxon>
    </lineage>
</organism>
<name>A0A8T3AQ97_DENNO</name>
<proteinExistence type="predicted"/>
<protein>
    <submittedName>
        <fullName evidence="1">Uncharacterized protein</fullName>
    </submittedName>
</protein>
<dbReference type="Proteomes" id="UP000829196">
    <property type="component" value="Unassembled WGS sequence"/>
</dbReference>
<keyword evidence="2" id="KW-1185">Reference proteome</keyword>
<accession>A0A8T3AQ97</accession>
<evidence type="ECO:0000313" key="2">
    <source>
        <dbReference type="Proteomes" id="UP000829196"/>
    </source>
</evidence>
<sequence>MNFQSFGSKMDPTPCKFTLQQPTGHLGLNKLQVISKMPKIVPPKFGLDLTTGLGEN</sequence>